<protein>
    <submittedName>
        <fullName evidence="1">Uncharacterized protein</fullName>
    </submittedName>
</protein>
<organism evidence="1 2">
    <name type="scientific">Trametes sanguinea</name>
    <dbReference type="NCBI Taxonomy" id="158606"/>
    <lineage>
        <taxon>Eukaryota</taxon>
        <taxon>Fungi</taxon>
        <taxon>Dikarya</taxon>
        <taxon>Basidiomycota</taxon>
        <taxon>Agaricomycotina</taxon>
        <taxon>Agaricomycetes</taxon>
        <taxon>Polyporales</taxon>
        <taxon>Polyporaceae</taxon>
        <taxon>Trametes</taxon>
    </lineage>
</organism>
<proteinExistence type="predicted"/>
<dbReference type="Proteomes" id="UP001144978">
    <property type="component" value="Unassembled WGS sequence"/>
</dbReference>
<name>A0ACC1PSV5_9APHY</name>
<sequence>MDRGGPLGWTPGQPTAVIDLGEEFAPDPLNASSAALQFSAAYYAIDSSAEGNGSKKRKVERACDFCRRRKARCDGPSMPDNVCSNCIANSRSCTYVEGSKPRGPPKAYVVGLEDRVEKMEALLRRVSVQTHPSNRSVRQYPIQHVAPLTDPIAAPGTRPHNRAGPTHRPRLLED</sequence>
<evidence type="ECO:0000313" key="1">
    <source>
        <dbReference type="EMBL" id="KAJ3001766.1"/>
    </source>
</evidence>
<evidence type="ECO:0000313" key="2">
    <source>
        <dbReference type="Proteomes" id="UP001144978"/>
    </source>
</evidence>
<reference evidence="1" key="1">
    <citation type="submission" date="2022-08" db="EMBL/GenBank/DDBJ databases">
        <title>Genome Sequence of Pycnoporus sanguineus.</title>
        <authorList>
            <person name="Buettner E."/>
        </authorList>
    </citation>
    <scope>NUCLEOTIDE SEQUENCE</scope>
    <source>
        <strain evidence="1">CG-C14</strain>
    </source>
</reference>
<gene>
    <name evidence="1" type="ORF">NUW54_g6226</name>
</gene>
<accession>A0ACC1PSV5</accession>
<comment type="caution">
    <text evidence="1">The sequence shown here is derived from an EMBL/GenBank/DDBJ whole genome shotgun (WGS) entry which is preliminary data.</text>
</comment>
<keyword evidence="2" id="KW-1185">Reference proteome</keyword>
<dbReference type="EMBL" id="JANSHE010001633">
    <property type="protein sequence ID" value="KAJ3001766.1"/>
    <property type="molecule type" value="Genomic_DNA"/>
</dbReference>